<dbReference type="Proteomes" id="UP000663400">
    <property type="component" value="Chromosome"/>
</dbReference>
<dbReference type="RefSeq" id="WP_200607079.1">
    <property type="nucleotide sequence ID" value="NZ_CP071517.1"/>
</dbReference>
<gene>
    <name evidence="4" type="ORF">HIV01_011040</name>
</gene>
<feature type="signal peptide" evidence="2">
    <location>
        <begin position="1"/>
        <end position="24"/>
    </location>
</feature>
<dbReference type="PANTHER" id="PTHR47572:SF4">
    <property type="entry name" value="LACTONASE DRP35"/>
    <property type="match status" value="1"/>
</dbReference>
<evidence type="ECO:0000259" key="3">
    <source>
        <dbReference type="Pfam" id="PF08450"/>
    </source>
</evidence>
<dbReference type="PRINTS" id="PR01790">
    <property type="entry name" value="SMP30FAMILY"/>
</dbReference>
<feature type="chain" id="PRO_5046916801" evidence="2">
    <location>
        <begin position="25"/>
        <end position="348"/>
    </location>
</feature>
<dbReference type="InterPro" id="IPR051262">
    <property type="entry name" value="SMP-30/CGR1_Lactonase"/>
</dbReference>
<keyword evidence="5" id="KW-1185">Reference proteome</keyword>
<dbReference type="PROSITE" id="PS51257">
    <property type="entry name" value="PROKAR_LIPOPROTEIN"/>
    <property type="match status" value="1"/>
</dbReference>
<accession>A0ABX7R8N7</accession>
<dbReference type="Gene3D" id="2.120.10.30">
    <property type="entry name" value="TolB, C-terminal domain"/>
    <property type="match status" value="1"/>
</dbReference>
<dbReference type="InterPro" id="IPR005511">
    <property type="entry name" value="SMP-30"/>
</dbReference>
<dbReference type="SUPFAM" id="SSF63829">
    <property type="entry name" value="Calcium-dependent phosphotriesterase"/>
    <property type="match status" value="1"/>
</dbReference>
<evidence type="ECO:0000256" key="1">
    <source>
        <dbReference type="ARBA" id="ARBA00022801"/>
    </source>
</evidence>
<dbReference type="Pfam" id="PF08450">
    <property type="entry name" value="SGL"/>
    <property type="match status" value="1"/>
</dbReference>
<proteinExistence type="predicted"/>
<dbReference type="EMBL" id="CP071517">
    <property type="protein sequence ID" value="QSX73772.1"/>
    <property type="molecule type" value="Genomic_DNA"/>
</dbReference>
<keyword evidence="2" id="KW-0732">Signal</keyword>
<keyword evidence="1" id="KW-0378">Hydrolase</keyword>
<sequence length="348" mass="36879">MLRNPILATFAATLLATASGCAPAVDTAATHAYPTVGRITVYDDALRSIVAPDARIERIAEGFTWSEGPLWVGDGQYLLFNDVPGNTMYRWSARDGLSVFLKPSGYGGTDLEGLREAGANGLDVEPEGTVLLADSGSRLVARLDPASKRKTTLAATYQGKRLNSPNDVVRHSGGSVYFTDPPYGLKGIDESPLKEQPANGVYRLDRDGSVHLVEGGLRFPNGVALSPDERTLYVANSDGKHPVWMAYRLDARGDVLDRRVLADASDLVASGASGAPDGLCLSSDGHLFASAPGGLLVMDANGKRLGLIETGSRVSNCAFGDDGRTLFLTSHTFVARVRVQVTGLGSDR</sequence>
<evidence type="ECO:0000313" key="5">
    <source>
        <dbReference type="Proteomes" id="UP000663400"/>
    </source>
</evidence>
<organism evidence="4 5">
    <name type="scientific">Lysobacter arenosi</name>
    <dbReference type="NCBI Taxonomy" id="2795387"/>
    <lineage>
        <taxon>Bacteria</taxon>
        <taxon>Pseudomonadati</taxon>
        <taxon>Pseudomonadota</taxon>
        <taxon>Gammaproteobacteria</taxon>
        <taxon>Lysobacterales</taxon>
        <taxon>Lysobacteraceae</taxon>
        <taxon>Lysobacter</taxon>
    </lineage>
</organism>
<dbReference type="InterPro" id="IPR011042">
    <property type="entry name" value="6-blade_b-propeller_TolB-like"/>
</dbReference>
<feature type="domain" description="SMP-30/Gluconolactonase/LRE-like region" evidence="3">
    <location>
        <begin position="65"/>
        <end position="331"/>
    </location>
</feature>
<protein>
    <submittedName>
        <fullName evidence="4">SMP-30/gluconolactonase/LRE family protein</fullName>
    </submittedName>
</protein>
<evidence type="ECO:0000313" key="4">
    <source>
        <dbReference type="EMBL" id="QSX73772.1"/>
    </source>
</evidence>
<evidence type="ECO:0000256" key="2">
    <source>
        <dbReference type="SAM" id="SignalP"/>
    </source>
</evidence>
<dbReference type="InterPro" id="IPR013658">
    <property type="entry name" value="SGL"/>
</dbReference>
<name>A0ABX7R8N7_9GAMM</name>
<reference evidence="4 5" key="1">
    <citation type="submission" date="2021-02" db="EMBL/GenBank/DDBJ databases">
        <title>Lysobacter arenosi sp. nov., isolated from soil of gangwondo yeongwol, south Korea.</title>
        <authorList>
            <person name="Kim K.R."/>
            <person name="Kim K.H."/>
            <person name="Jeon C.O."/>
        </authorList>
    </citation>
    <scope>NUCLEOTIDE SEQUENCE [LARGE SCALE GENOMIC DNA]</scope>
    <source>
        <strain evidence="4 5">R7</strain>
    </source>
</reference>
<dbReference type="PANTHER" id="PTHR47572">
    <property type="entry name" value="LIPOPROTEIN-RELATED"/>
    <property type="match status" value="1"/>
</dbReference>